<dbReference type="AlphaFoldDB" id="A0A0Q9W1A4"/>
<dbReference type="OrthoDB" id="8032801at2759"/>
<dbReference type="EMBL" id="CH940652">
    <property type="protein sequence ID" value="KRF78840.1"/>
    <property type="molecule type" value="Genomic_DNA"/>
</dbReference>
<keyword evidence="2" id="KW-1185">Reference proteome</keyword>
<dbReference type="InterPro" id="IPR012674">
    <property type="entry name" value="Calycin"/>
</dbReference>
<dbReference type="Gene3D" id="2.40.128.20">
    <property type="match status" value="1"/>
</dbReference>
<gene>
    <name evidence="1" type="primary">Dvir\GJ25937</name>
    <name evidence="1" type="ORF">Dvir_GJ25937</name>
</gene>
<sequence length="239" mass="26340">MPLSLLVDAGLSTDLRMNAHLFVGLLLALIWTNGAQSLHRLAAMKDVKCDDSVPGRPLNLTAMSGYWYEAGRAPKVSVLKCLNVSVPATADIKLKLKLEYISTIADEINAVKETISFPWDDLTKNSIFVLNYGDASKFPISVTYKVVYSDPQLLTVLCGYSSMSPMPLVKILSRQRQLSSDVIDNIQAKIDKAGLSDYFIWTEQSPERCNAAVRPATEAATMLAVLTLLWGLLQNNCRL</sequence>
<evidence type="ECO:0000313" key="1">
    <source>
        <dbReference type="EMBL" id="KRF78840.1"/>
    </source>
</evidence>
<dbReference type="Proteomes" id="UP000008792">
    <property type="component" value="Unassembled WGS sequence"/>
</dbReference>
<dbReference type="KEGG" id="dvi:26530707"/>
<dbReference type="eggNOG" id="ENOG502T7B3">
    <property type="taxonomic scope" value="Eukaryota"/>
</dbReference>
<dbReference type="SUPFAM" id="SSF50814">
    <property type="entry name" value="Lipocalins"/>
    <property type="match status" value="1"/>
</dbReference>
<evidence type="ECO:0000313" key="2">
    <source>
        <dbReference type="Proteomes" id="UP000008792"/>
    </source>
</evidence>
<reference evidence="1 2" key="1">
    <citation type="journal article" date="2007" name="Nature">
        <title>Evolution of genes and genomes on the Drosophila phylogeny.</title>
        <authorList>
            <consortium name="Drosophila 12 Genomes Consortium"/>
            <person name="Clark A.G."/>
            <person name="Eisen M.B."/>
            <person name="Smith D.R."/>
            <person name="Bergman C.M."/>
            <person name="Oliver B."/>
            <person name="Markow T.A."/>
            <person name="Kaufman T.C."/>
            <person name="Kellis M."/>
            <person name="Gelbart W."/>
            <person name="Iyer V.N."/>
            <person name="Pollard D.A."/>
            <person name="Sackton T.B."/>
            <person name="Larracuente A.M."/>
            <person name="Singh N.D."/>
            <person name="Abad J.P."/>
            <person name="Abt D.N."/>
            <person name="Adryan B."/>
            <person name="Aguade M."/>
            <person name="Akashi H."/>
            <person name="Anderson W.W."/>
            <person name="Aquadro C.F."/>
            <person name="Ardell D.H."/>
            <person name="Arguello R."/>
            <person name="Artieri C.G."/>
            <person name="Barbash D.A."/>
            <person name="Barker D."/>
            <person name="Barsanti P."/>
            <person name="Batterham P."/>
            <person name="Batzoglou S."/>
            <person name="Begun D."/>
            <person name="Bhutkar A."/>
            <person name="Blanco E."/>
            <person name="Bosak S.A."/>
            <person name="Bradley R.K."/>
            <person name="Brand A.D."/>
            <person name="Brent M.R."/>
            <person name="Brooks A.N."/>
            <person name="Brown R.H."/>
            <person name="Butlin R.K."/>
            <person name="Caggese C."/>
            <person name="Calvi B.R."/>
            <person name="Bernardo de Carvalho A."/>
            <person name="Caspi A."/>
            <person name="Castrezana S."/>
            <person name="Celniker S.E."/>
            <person name="Chang J.L."/>
            <person name="Chapple C."/>
            <person name="Chatterji S."/>
            <person name="Chinwalla A."/>
            <person name="Civetta A."/>
            <person name="Clifton S.W."/>
            <person name="Comeron J.M."/>
            <person name="Costello J.C."/>
            <person name="Coyne J.A."/>
            <person name="Daub J."/>
            <person name="David R.G."/>
            <person name="Delcher A.L."/>
            <person name="Delehaunty K."/>
            <person name="Do C.B."/>
            <person name="Ebling H."/>
            <person name="Edwards K."/>
            <person name="Eickbush T."/>
            <person name="Evans J.D."/>
            <person name="Filipski A."/>
            <person name="Findeiss S."/>
            <person name="Freyhult E."/>
            <person name="Fulton L."/>
            <person name="Fulton R."/>
            <person name="Garcia A.C."/>
            <person name="Gardiner A."/>
            <person name="Garfield D.A."/>
            <person name="Garvin B.E."/>
            <person name="Gibson G."/>
            <person name="Gilbert D."/>
            <person name="Gnerre S."/>
            <person name="Godfrey J."/>
            <person name="Good R."/>
            <person name="Gotea V."/>
            <person name="Gravely B."/>
            <person name="Greenberg A.J."/>
            <person name="Griffiths-Jones S."/>
            <person name="Gross S."/>
            <person name="Guigo R."/>
            <person name="Gustafson E.A."/>
            <person name="Haerty W."/>
            <person name="Hahn M.W."/>
            <person name="Halligan D.L."/>
            <person name="Halpern A.L."/>
            <person name="Halter G.M."/>
            <person name="Han M.V."/>
            <person name="Heger A."/>
            <person name="Hillier L."/>
            <person name="Hinrichs A.S."/>
            <person name="Holmes I."/>
            <person name="Hoskins R.A."/>
            <person name="Hubisz M.J."/>
            <person name="Hultmark D."/>
            <person name="Huntley M.A."/>
            <person name="Jaffe D.B."/>
            <person name="Jagadeeshan S."/>
            <person name="Jeck W.R."/>
            <person name="Johnson J."/>
            <person name="Jones C.D."/>
            <person name="Jordan W.C."/>
            <person name="Karpen G.H."/>
            <person name="Kataoka E."/>
            <person name="Keightley P.D."/>
            <person name="Kheradpour P."/>
            <person name="Kirkness E.F."/>
            <person name="Koerich L.B."/>
            <person name="Kristiansen K."/>
            <person name="Kudrna D."/>
            <person name="Kulathinal R.J."/>
            <person name="Kumar S."/>
            <person name="Kwok R."/>
            <person name="Lander E."/>
            <person name="Langley C.H."/>
            <person name="Lapoint R."/>
            <person name="Lazzaro B.P."/>
            <person name="Lee S.J."/>
            <person name="Levesque L."/>
            <person name="Li R."/>
            <person name="Lin C.F."/>
            <person name="Lin M.F."/>
            <person name="Lindblad-Toh K."/>
            <person name="Llopart A."/>
            <person name="Long M."/>
            <person name="Low L."/>
            <person name="Lozovsky E."/>
            <person name="Lu J."/>
            <person name="Luo M."/>
            <person name="Machado C.A."/>
            <person name="Makalowski W."/>
            <person name="Marzo M."/>
            <person name="Matsuda M."/>
            <person name="Matzkin L."/>
            <person name="McAllister B."/>
            <person name="McBride C.S."/>
            <person name="McKernan B."/>
            <person name="McKernan K."/>
            <person name="Mendez-Lago M."/>
            <person name="Minx P."/>
            <person name="Mollenhauer M.U."/>
            <person name="Montooth K."/>
            <person name="Mount S.M."/>
            <person name="Mu X."/>
            <person name="Myers E."/>
            <person name="Negre B."/>
            <person name="Newfeld S."/>
            <person name="Nielsen R."/>
            <person name="Noor M.A."/>
            <person name="O'Grady P."/>
            <person name="Pachter L."/>
            <person name="Papaceit M."/>
            <person name="Parisi M.J."/>
            <person name="Parisi M."/>
            <person name="Parts L."/>
            <person name="Pedersen J.S."/>
            <person name="Pesole G."/>
            <person name="Phillippy A.M."/>
            <person name="Ponting C.P."/>
            <person name="Pop M."/>
            <person name="Porcelli D."/>
            <person name="Powell J.R."/>
            <person name="Prohaska S."/>
            <person name="Pruitt K."/>
            <person name="Puig M."/>
            <person name="Quesneville H."/>
            <person name="Ram K.R."/>
            <person name="Rand D."/>
            <person name="Rasmussen M.D."/>
            <person name="Reed L.K."/>
            <person name="Reenan R."/>
            <person name="Reily A."/>
            <person name="Remington K.A."/>
            <person name="Rieger T.T."/>
            <person name="Ritchie M.G."/>
            <person name="Robin C."/>
            <person name="Rogers Y.H."/>
            <person name="Rohde C."/>
            <person name="Rozas J."/>
            <person name="Rubenfield M.J."/>
            <person name="Ruiz A."/>
            <person name="Russo S."/>
            <person name="Salzberg S.L."/>
            <person name="Sanchez-Gracia A."/>
            <person name="Saranga D.J."/>
            <person name="Sato H."/>
            <person name="Schaeffer S.W."/>
            <person name="Schatz M.C."/>
            <person name="Schlenke T."/>
            <person name="Schwartz R."/>
            <person name="Segarra C."/>
            <person name="Singh R.S."/>
            <person name="Sirot L."/>
            <person name="Sirota M."/>
            <person name="Sisneros N.B."/>
            <person name="Smith C.D."/>
            <person name="Smith T.F."/>
            <person name="Spieth J."/>
            <person name="Stage D.E."/>
            <person name="Stark A."/>
            <person name="Stephan W."/>
            <person name="Strausberg R.L."/>
            <person name="Strempel S."/>
            <person name="Sturgill D."/>
            <person name="Sutton G."/>
            <person name="Sutton G.G."/>
            <person name="Tao W."/>
            <person name="Teichmann S."/>
            <person name="Tobari Y.N."/>
            <person name="Tomimura Y."/>
            <person name="Tsolas J.M."/>
            <person name="Valente V.L."/>
            <person name="Venter E."/>
            <person name="Venter J.C."/>
            <person name="Vicario S."/>
            <person name="Vieira F.G."/>
            <person name="Vilella A.J."/>
            <person name="Villasante A."/>
            <person name="Walenz B."/>
            <person name="Wang J."/>
            <person name="Wasserman M."/>
            <person name="Watts T."/>
            <person name="Wilson D."/>
            <person name="Wilson R.K."/>
            <person name="Wing R.A."/>
            <person name="Wolfner M.F."/>
            <person name="Wong A."/>
            <person name="Wong G.K."/>
            <person name="Wu C.I."/>
            <person name="Wu G."/>
            <person name="Yamamoto D."/>
            <person name="Yang H.P."/>
            <person name="Yang S.P."/>
            <person name="Yorke J.A."/>
            <person name="Yoshida K."/>
            <person name="Zdobnov E."/>
            <person name="Zhang P."/>
            <person name="Zhang Y."/>
            <person name="Zimin A.V."/>
            <person name="Baldwin J."/>
            <person name="Abdouelleil A."/>
            <person name="Abdulkadir J."/>
            <person name="Abebe A."/>
            <person name="Abera B."/>
            <person name="Abreu J."/>
            <person name="Acer S.C."/>
            <person name="Aftuck L."/>
            <person name="Alexander A."/>
            <person name="An P."/>
            <person name="Anderson E."/>
            <person name="Anderson S."/>
            <person name="Arachi H."/>
            <person name="Azer M."/>
            <person name="Bachantsang P."/>
            <person name="Barry A."/>
            <person name="Bayul T."/>
            <person name="Berlin A."/>
            <person name="Bessette D."/>
            <person name="Bloom T."/>
            <person name="Blye J."/>
            <person name="Boguslavskiy L."/>
            <person name="Bonnet C."/>
            <person name="Boukhgalter B."/>
            <person name="Bourzgui I."/>
            <person name="Brown A."/>
            <person name="Cahill P."/>
            <person name="Channer S."/>
            <person name="Cheshatsang Y."/>
            <person name="Chuda L."/>
            <person name="Citroen M."/>
            <person name="Collymore A."/>
            <person name="Cooke P."/>
            <person name="Costello M."/>
            <person name="D'Aco K."/>
            <person name="Daza R."/>
            <person name="De Haan G."/>
            <person name="DeGray S."/>
            <person name="DeMaso C."/>
            <person name="Dhargay N."/>
            <person name="Dooley K."/>
            <person name="Dooley E."/>
            <person name="Doricent M."/>
            <person name="Dorje P."/>
            <person name="Dorjee K."/>
            <person name="Dupes A."/>
            <person name="Elong R."/>
            <person name="Falk J."/>
            <person name="Farina A."/>
            <person name="Faro S."/>
            <person name="Ferguson D."/>
            <person name="Fisher S."/>
            <person name="Foley C.D."/>
            <person name="Franke A."/>
            <person name="Friedrich D."/>
            <person name="Gadbois L."/>
            <person name="Gearin G."/>
            <person name="Gearin C.R."/>
            <person name="Giannoukos G."/>
            <person name="Goode T."/>
            <person name="Graham J."/>
            <person name="Grandbois E."/>
            <person name="Grewal S."/>
            <person name="Gyaltsen K."/>
            <person name="Hafez N."/>
            <person name="Hagos B."/>
            <person name="Hall J."/>
            <person name="Henson C."/>
            <person name="Hollinger A."/>
            <person name="Honan T."/>
            <person name="Huard M.D."/>
            <person name="Hughes L."/>
            <person name="Hurhula B."/>
            <person name="Husby M.E."/>
            <person name="Kamat A."/>
            <person name="Kanga B."/>
            <person name="Kashin S."/>
            <person name="Khazanovich D."/>
            <person name="Kisner P."/>
            <person name="Lance K."/>
            <person name="Lara M."/>
            <person name="Lee W."/>
            <person name="Lennon N."/>
            <person name="Letendre F."/>
            <person name="LeVine R."/>
            <person name="Lipovsky A."/>
            <person name="Liu X."/>
            <person name="Liu J."/>
            <person name="Liu S."/>
            <person name="Lokyitsang T."/>
            <person name="Lokyitsang Y."/>
            <person name="Lubonja R."/>
            <person name="Lui A."/>
            <person name="MacDonald P."/>
            <person name="Magnisalis V."/>
            <person name="Maru K."/>
            <person name="Matthews C."/>
            <person name="McCusker W."/>
            <person name="McDonough S."/>
            <person name="Mehta T."/>
            <person name="Meldrim J."/>
            <person name="Meneus L."/>
            <person name="Mihai O."/>
            <person name="Mihalev A."/>
            <person name="Mihova T."/>
            <person name="Mittelman R."/>
            <person name="Mlenga V."/>
            <person name="Montmayeur A."/>
            <person name="Mulrain L."/>
            <person name="Navidi A."/>
            <person name="Naylor J."/>
            <person name="Negash T."/>
            <person name="Nguyen T."/>
            <person name="Nguyen N."/>
            <person name="Nicol R."/>
            <person name="Norbu C."/>
            <person name="Norbu N."/>
            <person name="Novod N."/>
            <person name="O'Neill B."/>
            <person name="Osman S."/>
            <person name="Markiewicz E."/>
            <person name="Oyono O.L."/>
            <person name="Patti C."/>
            <person name="Phunkhang P."/>
            <person name="Pierre F."/>
            <person name="Priest M."/>
            <person name="Raghuraman S."/>
            <person name="Rege F."/>
            <person name="Reyes R."/>
            <person name="Rise C."/>
            <person name="Rogov P."/>
            <person name="Ross K."/>
            <person name="Ryan E."/>
            <person name="Settipalli S."/>
            <person name="Shea T."/>
            <person name="Sherpa N."/>
            <person name="Shi L."/>
            <person name="Shih D."/>
            <person name="Sparrow T."/>
            <person name="Spaulding J."/>
            <person name="Stalker J."/>
            <person name="Stange-Thomann N."/>
            <person name="Stavropoulos S."/>
            <person name="Stone C."/>
            <person name="Strader C."/>
            <person name="Tesfaye S."/>
            <person name="Thomson T."/>
            <person name="Thoulutsang Y."/>
            <person name="Thoulutsang D."/>
            <person name="Topham K."/>
            <person name="Topping I."/>
            <person name="Tsamla T."/>
            <person name="Vassiliev H."/>
            <person name="Vo A."/>
            <person name="Wangchuk T."/>
            <person name="Wangdi T."/>
            <person name="Weiand M."/>
            <person name="Wilkinson J."/>
            <person name="Wilson A."/>
            <person name="Yadav S."/>
            <person name="Young G."/>
            <person name="Yu Q."/>
            <person name="Zembek L."/>
            <person name="Zhong D."/>
            <person name="Zimmer A."/>
            <person name="Zwirko Z."/>
            <person name="Jaffe D.B."/>
            <person name="Alvarez P."/>
            <person name="Brockman W."/>
            <person name="Butler J."/>
            <person name="Chin C."/>
            <person name="Gnerre S."/>
            <person name="Grabherr M."/>
            <person name="Kleber M."/>
            <person name="Mauceli E."/>
            <person name="MacCallum I."/>
        </authorList>
    </citation>
    <scope>NUCLEOTIDE SEQUENCE [LARGE SCALE GENOMIC DNA]</scope>
    <source>
        <strain evidence="2">Tucson 15010-1051.87</strain>
    </source>
</reference>
<proteinExistence type="predicted"/>
<dbReference type="InParanoid" id="A0A0Q9W1A4"/>
<name>A0A0Q9W1A4_DROVI</name>
<accession>A0A0Q9W1A4</accession>
<organism evidence="1 2">
    <name type="scientific">Drosophila virilis</name>
    <name type="common">Fruit fly</name>
    <dbReference type="NCBI Taxonomy" id="7244"/>
    <lineage>
        <taxon>Eukaryota</taxon>
        <taxon>Metazoa</taxon>
        <taxon>Ecdysozoa</taxon>
        <taxon>Arthropoda</taxon>
        <taxon>Hexapoda</taxon>
        <taxon>Insecta</taxon>
        <taxon>Pterygota</taxon>
        <taxon>Neoptera</taxon>
        <taxon>Endopterygota</taxon>
        <taxon>Diptera</taxon>
        <taxon>Brachycera</taxon>
        <taxon>Muscomorpha</taxon>
        <taxon>Ephydroidea</taxon>
        <taxon>Drosophilidae</taxon>
        <taxon>Drosophila</taxon>
    </lineage>
</organism>
<protein>
    <submittedName>
        <fullName evidence="1">Uncharacterized protein, isoform A</fullName>
    </submittedName>
</protein>